<sequence length="189" mass="21494">MTVEAKVPADNFEANFFSRDNLKLLRDKLLVLNVYCPLLSKQRGLFLEYLIGMYKPRYKTYPQNPIQHLLILPFIEFLGKEFGLVTSRELVLIRDGYFRKPEASLEASGKYKTWDEVVKRADELHNMGGKVGLVHGAFDPPHMGHARLSAKVGGKQFLFYPLNQGKAKNSWISTEDLVSTCWVANSGID</sequence>
<gene>
    <name evidence="1" type="ORF">A3E44_04360</name>
</gene>
<accession>A0A1F8AV70</accession>
<dbReference type="AlphaFoldDB" id="A0A1F8AV70"/>
<evidence type="ECO:0000313" key="2">
    <source>
        <dbReference type="Proteomes" id="UP000178603"/>
    </source>
</evidence>
<protein>
    <submittedName>
        <fullName evidence="1">Uncharacterized protein</fullName>
    </submittedName>
</protein>
<reference evidence="1 2" key="1">
    <citation type="journal article" date="2016" name="Nat. Commun.">
        <title>Thousands of microbial genomes shed light on interconnected biogeochemical processes in an aquifer system.</title>
        <authorList>
            <person name="Anantharaman K."/>
            <person name="Brown C.T."/>
            <person name="Hug L.A."/>
            <person name="Sharon I."/>
            <person name="Castelle C.J."/>
            <person name="Probst A.J."/>
            <person name="Thomas B.C."/>
            <person name="Singh A."/>
            <person name="Wilkins M.J."/>
            <person name="Karaoz U."/>
            <person name="Brodie E.L."/>
            <person name="Williams K.H."/>
            <person name="Hubbard S.S."/>
            <person name="Banfield J.F."/>
        </authorList>
    </citation>
    <scope>NUCLEOTIDE SEQUENCE [LARGE SCALE GENOMIC DNA]</scope>
</reference>
<name>A0A1F8AV70_9BACT</name>
<dbReference type="EMBL" id="MGGW01000005">
    <property type="protein sequence ID" value="OGM55125.1"/>
    <property type="molecule type" value="Genomic_DNA"/>
</dbReference>
<organism evidence="1 2">
    <name type="scientific">Candidatus Woesebacteria bacterium RIFCSPHIGHO2_12_FULL_41_24</name>
    <dbReference type="NCBI Taxonomy" id="1802510"/>
    <lineage>
        <taxon>Bacteria</taxon>
        <taxon>Candidatus Woeseibacteriota</taxon>
    </lineage>
</organism>
<evidence type="ECO:0000313" key="1">
    <source>
        <dbReference type="EMBL" id="OGM55125.1"/>
    </source>
</evidence>
<dbReference type="Proteomes" id="UP000178603">
    <property type="component" value="Unassembled WGS sequence"/>
</dbReference>
<comment type="caution">
    <text evidence="1">The sequence shown here is derived from an EMBL/GenBank/DDBJ whole genome shotgun (WGS) entry which is preliminary data.</text>
</comment>
<proteinExistence type="predicted"/>